<dbReference type="PROSITE" id="PS50987">
    <property type="entry name" value="HTH_ARSR_2"/>
    <property type="match status" value="1"/>
</dbReference>
<organism evidence="5 6">
    <name type="scientific">Agrococcus jenensis</name>
    <dbReference type="NCBI Taxonomy" id="46353"/>
    <lineage>
        <taxon>Bacteria</taxon>
        <taxon>Bacillati</taxon>
        <taxon>Actinomycetota</taxon>
        <taxon>Actinomycetes</taxon>
        <taxon>Micrococcales</taxon>
        <taxon>Microbacteriaceae</taxon>
        <taxon>Agrococcus</taxon>
    </lineage>
</organism>
<sequence>MGLLAATLLLCHCLRMNADMQSADEQVELAVEVFSMLADVTRVKILLALRDGEQSVGDLAAAVRKPTPGVSQHLAKLRLARMVVARHAGTRVFYRLADDHASELVSVAMHQAEHMLGTAPEHILVGDAAERERSESDRA</sequence>
<dbReference type="Gene3D" id="1.10.10.10">
    <property type="entry name" value="Winged helix-like DNA-binding domain superfamily/Winged helix DNA-binding domain"/>
    <property type="match status" value="1"/>
</dbReference>
<dbReference type="AlphaFoldDB" id="A0A3N2ARY9"/>
<dbReference type="SUPFAM" id="SSF46785">
    <property type="entry name" value="Winged helix' DNA-binding domain"/>
    <property type="match status" value="1"/>
</dbReference>
<evidence type="ECO:0000259" key="4">
    <source>
        <dbReference type="PROSITE" id="PS50987"/>
    </source>
</evidence>
<dbReference type="GO" id="GO:0003677">
    <property type="term" value="F:DNA binding"/>
    <property type="evidence" value="ECO:0007669"/>
    <property type="project" value="UniProtKB-KW"/>
</dbReference>
<dbReference type="Proteomes" id="UP000275456">
    <property type="component" value="Unassembled WGS sequence"/>
</dbReference>
<dbReference type="InterPro" id="IPR001845">
    <property type="entry name" value="HTH_ArsR_DNA-bd_dom"/>
</dbReference>
<evidence type="ECO:0000313" key="5">
    <source>
        <dbReference type="EMBL" id="ROR65813.1"/>
    </source>
</evidence>
<keyword evidence="6" id="KW-1185">Reference proteome</keyword>
<dbReference type="PANTHER" id="PTHR43132">
    <property type="entry name" value="ARSENICAL RESISTANCE OPERON REPRESSOR ARSR-RELATED"/>
    <property type="match status" value="1"/>
</dbReference>
<dbReference type="SMART" id="SM00418">
    <property type="entry name" value="HTH_ARSR"/>
    <property type="match status" value="1"/>
</dbReference>
<accession>A0A3N2ARY9</accession>
<reference evidence="5 6" key="1">
    <citation type="submission" date="2018-11" db="EMBL/GenBank/DDBJ databases">
        <title>Sequencing the genomes of 1000 actinobacteria strains.</title>
        <authorList>
            <person name="Klenk H.-P."/>
        </authorList>
    </citation>
    <scope>NUCLEOTIDE SEQUENCE [LARGE SCALE GENOMIC DNA]</scope>
    <source>
        <strain evidence="5 6">DSM 9580</strain>
    </source>
</reference>
<keyword evidence="1" id="KW-0805">Transcription regulation</keyword>
<name>A0A3N2ARY9_9MICO</name>
<gene>
    <name evidence="5" type="ORF">EDD26_1183</name>
</gene>
<dbReference type="CDD" id="cd00090">
    <property type="entry name" value="HTH_ARSR"/>
    <property type="match status" value="1"/>
</dbReference>
<evidence type="ECO:0000256" key="1">
    <source>
        <dbReference type="ARBA" id="ARBA00023015"/>
    </source>
</evidence>
<keyword evidence="3" id="KW-0804">Transcription</keyword>
<feature type="domain" description="HTH arsR-type" evidence="4">
    <location>
        <begin position="22"/>
        <end position="116"/>
    </location>
</feature>
<protein>
    <submittedName>
        <fullName evidence="5">ArsR family transcriptional regulator</fullName>
    </submittedName>
</protein>
<evidence type="ECO:0000313" key="6">
    <source>
        <dbReference type="Proteomes" id="UP000275456"/>
    </source>
</evidence>
<dbReference type="GO" id="GO:0003700">
    <property type="term" value="F:DNA-binding transcription factor activity"/>
    <property type="evidence" value="ECO:0007669"/>
    <property type="project" value="InterPro"/>
</dbReference>
<proteinExistence type="predicted"/>
<dbReference type="InterPro" id="IPR051011">
    <property type="entry name" value="Metal_resp_trans_reg"/>
</dbReference>
<evidence type="ECO:0000256" key="2">
    <source>
        <dbReference type="ARBA" id="ARBA00023125"/>
    </source>
</evidence>
<keyword evidence="2" id="KW-0238">DNA-binding</keyword>
<dbReference type="PRINTS" id="PR00778">
    <property type="entry name" value="HTHARSR"/>
</dbReference>
<comment type="caution">
    <text evidence="5">The sequence shown here is derived from an EMBL/GenBank/DDBJ whole genome shotgun (WGS) entry which is preliminary data.</text>
</comment>
<dbReference type="PANTHER" id="PTHR43132:SF8">
    <property type="entry name" value="HTH-TYPE TRANSCRIPTIONAL REGULATOR KMTR"/>
    <property type="match status" value="1"/>
</dbReference>
<evidence type="ECO:0000256" key="3">
    <source>
        <dbReference type="ARBA" id="ARBA00023163"/>
    </source>
</evidence>
<dbReference type="InterPro" id="IPR011991">
    <property type="entry name" value="ArsR-like_HTH"/>
</dbReference>
<dbReference type="InterPro" id="IPR036388">
    <property type="entry name" value="WH-like_DNA-bd_sf"/>
</dbReference>
<dbReference type="InterPro" id="IPR036390">
    <property type="entry name" value="WH_DNA-bd_sf"/>
</dbReference>
<dbReference type="Pfam" id="PF01022">
    <property type="entry name" value="HTH_5"/>
    <property type="match status" value="1"/>
</dbReference>
<dbReference type="EMBL" id="RKHJ01000001">
    <property type="protein sequence ID" value="ROR65813.1"/>
    <property type="molecule type" value="Genomic_DNA"/>
</dbReference>
<dbReference type="NCBIfam" id="NF033788">
    <property type="entry name" value="HTH_metalloreg"/>
    <property type="match status" value="1"/>
</dbReference>